<name>A0A2Z3GZF7_9BACT</name>
<dbReference type="AlphaFoldDB" id="A0A2Z3GZF7"/>
<evidence type="ECO:0000259" key="2">
    <source>
        <dbReference type="PROSITE" id="PS50966"/>
    </source>
</evidence>
<feature type="domain" description="SWIM-type" evidence="2">
    <location>
        <begin position="61"/>
        <end position="105"/>
    </location>
</feature>
<evidence type="ECO:0000313" key="4">
    <source>
        <dbReference type="Proteomes" id="UP000245802"/>
    </source>
</evidence>
<dbReference type="EMBL" id="CP025958">
    <property type="protein sequence ID" value="AWM38838.1"/>
    <property type="molecule type" value="Genomic_DNA"/>
</dbReference>
<protein>
    <recommendedName>
        <fullName evidence="2">SWIM-type domain-containing protein</fullName>
    </recommendedName>
</protein>
<gene>
    <name evidence="3" type="ORF">C1280_18865</name>
</gene>
<evidence type="ECO:0000256" key="1">
    <source>
        <dbReference type="PROSITE-ProRule" id="PRU00325"/>
    </source>
</evidence>
<dbReference type="GO" id="GO:0008270">
    <property type="term" value="F:zinc ion binding"/>
    <property type="evidence" value="ECO:0007669"/>
    <property type="project" value="UniProtKB-KW"/>
</dbReference>
<keyword evidence="1" id="KW-0479">Metal-binding</keyword>
<keyword evidence="1" id="KW-0863">Zinc-finger</keyword>
<dbReference type="RefSeq" id="WP_010039708.1">
    <property type="nucleotide sequence ID" value="NZ_CP025958.1"/>
</dbReference>
<keyword evidence="1" id="KW-0862">Zinc</keyword>
<sequence>MVKKHAPDAHKPYAIVTVVLPGPDRKRAPAPYLFRVTYRNPDPNEPGCLMTWVVSGGREEYQIAAERTADGYLNWHCTCPDAVYHGEYRHAYCCKHVHGLQALFETIGNPVRSERGVA</sequence>
<reference evidence="3 4" key="1">
    <citation type="submission" date="2018-01" db="EMBL/GenBank/DDBJ databases">
        <title>G. obscuriglobus.</title>
        <authorList>
            <person name="Franke J."/>
            <person name="Blomberg W."/>
            <person name="Selmecki A."/>
        </authorList>
    </citation>
    <scope>NUCLEOTIDE SEQUENCE [LARGE SCALE GENOMIC DNA]</scope>
    <source>
        <strain evidence="3 4">DSM 5831</strain>
    </source>
</reference>
<proteinExistence type="predicted"/>
<dbReference type="OrthoDB" id="283394at2"/>
<dbReference type="PROSITE" id="PS50966">
    <property type="entry name" value="ZF_SWIM"/>
    <property type="match status" value="1"/>
</dbReference>
<evidence type="ECO:0000313" key="3">
    <source>
        <dbReference type="EMBL" id="AWM38838.1"/>
    </source>
</evidence>
<dbReference type="Proteomes" id="UP000245802">
    <property type="component" value="Chromosome"/>
</dbReference>
<keyword evidence="4" id="KW-1185">Reference proteome</keyword>
<organism evidence="3 4">
    <name type="scientific">Gemmata obscuriglobus</name>
    <dbReference type="NCBI Taxonomy" id="114"/>
    <lineage>
        <taxon>Bacteria</taxon>
        <taxon>Pseudomonadati</taxon>
        <taxon>Planctomycetota</taxon>
        <taxon>Planctomycetia</taxon>
        <taxon>Gemmatales</taxon>
        <taxon>Gemmataceae</taxon>
        <taxon>Gemmata</taxon>
    </lineage>
</organism>
<accession>A0A2Z3GZF7</accession>
<dbReference type="KEGG" id="gog:C1280_18865"/>
<dbReference type="InterPro" id="IPR007527">
    <property type="entry name" value="Znf_SWIM"/>
</dbReference>